<accession>A0A6I3J078</accession>
<evidence type="ECO:0000256" key="13">
    <source>
        <dbReference type="SAM" id="MobiDB-lite"/>
    </source>
</evidence>
<dbReference type="InterPro" id="IPR037099">
    <property type="entry name" value="Fum_R/Succ_DH_flav-like_C_sf"/>
</dbReference>
<evidence type="ECO:0000256" key="2">
    <source>
        <dbReference type="ARBA" id="ARBA00004950"/>
    </source>
</evidence>
<sequence length="540" mass="54278">MPSSGCWRWAEVAPSSSTLSTPGTLGTLGTLEITYAEGPVVVGAGLAGLLAATALSPVPVTVISPAPLGVDTSTGWAQGGIAAAVGPDDDPALHAEDTLRAGAGLCDPEVVRSVTDAGPEAISWLLALGARLDRGPDGALALGLEGAHCRRRVLHAAGDGSGAELLRVAVAAARRTPSVTVVEGVRAVRVLTDAHGVAGVLAEGAGPRRVVATRSVILATGGLGGLYAHTTNPLASRGQGLALAVRAGAVVRDVELVQFHPTALDVGLDPMPLVSEAVRGEGATLVTASGAPAVTDPLAARDVVARALWAARQAGHATCLDARATLGPRFGDHFPAIESACRAAGLDPSVDLLPVRPAAHYAMGGVLVDAAGRTTVPGLWAVGECASTGLHGANRLASNSLLEATVCSRRLAATLRDELARPGGPQVGPAARRDLIASARGAGSAPQATDLALLRSTLEAAAGVLRDAPGLQRALGILAPLAAHDDDALVAALVCRGALQRTESRGAHTRTDHPATGEPQHTLLTLADVTTPTLTDKEAS</sequence>
<comment type="cofactor">
    <cofactor evidence="1">
        <name>FAD</name>
        <dbReference type="ChEBI" id="CHEBI:57692"/>
    </cofactor>
</comment>
<feature type="domain" description="Fumarate reductase/succinate dehydrogenase flavoprotein-like C-terminal" evidence="15">
    <location>
        <begin position="490"/>
        <end position="527"/>
    </location>
</feature>
<proteinExistence type="inferred from homology"/>
<keyword evidence="7" id="KW-0662">Pyridine nucleotide biosynthesis</keyword>
<evidence type="ECO:0000256" key="12">
    <source>
        <dbReference type="ARBA" id="ARBA00048305"/>
    </source>
</evidence>
<dbReference type="InterPro" id="IPR036188">
    <property type="entry name" value="FAD/NAD-bd_sf"/>
</dbReference>
<dbReference type="PANTHER" id="PTHR42716:SF2">
    <property type="entry name" value="L-ASPARTATE OXIDASE, CHLOROPLASTIC"/>
    <property type="match status" value="1"/>
</dbReference>
<dbReference type="InterPro" id="IPR005288">
    <property type="entry name" value="NadB"/>
</dbReference>
<evidence type="ECO:0000256" key="11">
    <source>
        <dbReference type="ARBA" id="ARBA00030386"/>
    </source>
</evidence>
<evidence type="ECO:0000259" key="15">
    <source>
        <dbReference type="Pfam" id="PF02910"/>
    </source>
</evidence>
<dbReference type="AlphaFoldDB" id="A0A6I3J078"/>
<name>A0A6I3J078_9MICO</name>
<dbReference type="EC" id="1.4.3.16" evidence="4"/>
<dbReference type="Pfam" id="PF00890">
    <property type="entry name" value="FAD_binding_2"/>
    <property type="match status" value="1"/>
</dbReference>
<gene>
    <name evidence="16" type="ORF">GGG17_12230</name>
</gene>
<dbReference type="NCBIfam" id="NF005701">
    <property type="entry name" value="PRK07512.1"/>
    <property type="match status" value="1"/>
</dbReference>
<dbReference type="Gene3D" id="3.50.50.60">
    <property type="entry name" value="FAD/NAD(P)-binding domain"/>
    <property type="match status" value="1"/>
</dbReference>
<protein>
    <recommendedName>
        <fullName evidence="5">L-aspartate oxidase</fullName>
        <ecNumber evidence="4">1.4.3.16</ecNumber>
    </recommendedName>
    <alternativeName>
        <fullName evidence="11">Quinolinate synthase B</fullName>
    </alternativeName>
</protein>
<dbReference type="InterPro" id="IPR015939">
    <property type="entry name" value="Fum_Rdtase/Succ_DH_flav-like_C"/>
</dbReference>
<dbReference type="InterPro" id="IPR027477">
    <property type="entry name" value="Succ_DH/fumarate_Rdtase_cat_sf"/>
</dbReference>
<comment type="pathway">
    <text evidence="2">Cofactor biosynthesis; NAD(+) biosynthesis; iminoaspartate from L-aspartate (oxidase route): step 1/1.</text>
</comment>
<feature type="region of interest" description="Disordered" evidence="13">
    <location>
        <begin position="502"/>
        <end position="540"/>
    </location>
</feature>
<evidence type="ECO:0000256" key="1">
    <source>
        <dbReference type="ARBA" id="ARBA00001974"/>
    </source>
</evidence>
<comment type="function">
    <text evidence="10">Catalyzes the oxidation of L-aspartate to iminoaspartate, the first step in the de novo biosynthesis of NAD(+).</text>
</comment>
<comment type="catalytic activity">
    <reaction evidence="12">
        <text>L-aspartate + O2 = iminosuccinate + H2O2</text>
        <dbReference type="Rhea" id="RHEA:25876"/>
        <dbReference type="ChEBI" id="CHEBI:15379"/>
        <dbReference type="ChEBI" id="CHEBI:16240"/>
        <dbReference type="ChEBI" id="CHEBI:29991"/>
        <dbReference type="ChEBI" id="CHEBI:77875"/>
        <dbReference type="EC" id="1.4.3.16"/>
    </reaction>
    <physiologicalReaction direction="left-to-right" evidence="12">
        <dbReference type="Rhea" id="RHEA:25877"/>
    </physiologicalReaction>
</comment>
<dbReference type="Proteomes" id="UP000431092">
    <property type="component" value="Unassembled WGS sequence"/>
</dbReference>
<dbReference type="Pfam" id="PF02910">
    <property type="entry name" value="Succ_DH_flav_C"/>
    <property type="match status" value="1"/>
</dbReference>
<dbReference type="SUPFAM" id="SSF46977">
    <property type="entry name" value="Succinate dehydrogenase/fumarate reductase flavoprotein C-terminal domain"/>
    <property type="match status" value="1"/>
</dbReference>
<dbReference type="SUPFAM" id="SSF56425">
    <property type="entry name" value="Succinate dehydrogenase/fumarate reductase flavoprotein, catalytic domain"/>
    <property type="match status" value="1"/>
</dbReference>
<reference evidence="16 17" key="1">
    <citation type="submission" date="2019-11" db="EMBL/GenBank/DDBJ databases">
        <title>Whole genome sequencing identifies a novel species of the genus Arsenicicoccus isolated from human blood.</title>
        <authorList>
            <person name="Jeong J.H."/>
            <person name="Kweon O.J."/>
            <person name="Kim H.R."/>
            <person name="Kim T.-H."/>
            <person name="Ha S.-M."/>
            <person name="Lee M.-K."/>
        </authorList>
    </citation>
    <scope>NUCLEOTIDE SEQUENCE [LARGE SCALE GENOMIC DNA]</scope>
    <source>
        <strain evidence="16 17">MKL-02</strain>
    </source>
</reference>
<keyword evidence="17" id="KW-1185">Reference proteome</keyword>
<dbReference type="GO" id="GO:0033765">
    <property type="term" value="F:steroid dehydrogenase activity, acting on the CH-CH group of donors"/>
    <property type="evidence" value="ECO:0007669"/>
    <property type="project" value="UniProtKB-ARBA"/>
</dbReference>
<keyword evidence="9 16" id="KW-0560">Oxidoreductase</keyword>
<evidence type="ECO:0000256" key="8">
    <source>
        <dbReference type="ARBA" id="ARBA00022827"/>
    </source>
</evidence>
<evidence type="ECO:0000256" key="4">
    <source>
        <dbReference type="ARBA" id="ARBA00012173"/>
    </source>
</evidence>
<dbReference type="PANTHER" id="PTHR42716">
    <property type="entry name" value="L-ASPARTATE OXIDASE"/>
    <property type="match status" value="1"/>
</dbReference>
<dbReference type="UniPathway" id="UPA00253">
    <property type="reaction ID" value="UER00326"/>
</dbReference>
<evidence type="ECO:0000313" key="17">
    <source>
        <dbReference type="Proteomes" id="UP000431092"/>
    </source>
</evidence>
<evidence type="ECO:0000256" key="10">
    <source>
        <dbReference type="ARBA" id="ARBA00029426"/>
    </source>
</evidence>
<dbReference type="Gene3D" id="1.20.58.100">
    <property type="entry name" value="Fumarate reductase/succinate dehydrogenase flavoprotein-like, C-terminal domain"/>
    <property type="match status" value="1"/>
</dbReference>
<dbReference type="SUPFAM" id="SSF51905">
    <property type="entry name" value="FAD/NAD(P)-binding domain"/>
    <property type="match status" value="1"/>
</dbReference>
<evidence type="ECO:0000256" key="5">
    <source>
        <dbReference type="ARBA" id="ARBA00021901"/>
    </source>
</evidence>
<dbReference type="Gene3D" id="3.90.700.10">
    <property type="entry name" value="Succinate dehydrogenase/fumarate reductase flavoprotein, catalytic domain"/>
    <property type="match status" value="1"/>
</dbReference>
<evidence type="ECO:0000256" key="3">
    <source>
        <dbReference type="ARBA" id="ARBA00008562"/>
    </source>
</evidence>
<keyword evidence="6" id="KW-0285">Flavoprotein</keyword>
<comment type="similarity">
    <text evidence="3">Belongs to the FAD-dependent oxidoreductase 2 family. NadB subfamily.</text>
</comment>
<dbReference type="InterPro" id="IPR003953">
    <property type="entry name" value="FAD-dep_OxRdtase_2_FAD-bd"/>
</dbReference>
<dbReference type="PRINTS" id="PR00368">
    <property type="entry name" value="FADPNR"/>
</dbReference>
<feature type="compositionally biased region" description="Basic and acidic residues" evidence="13">
    <location>
        <begin position="502"/>
        <end position="515"/>
    </location>
</feature>
<dbReference type="GO" id="GO:0008734">
    <property type="term" value="F:L-aspartate oxidase activity"/>
    <property type="evidence" value="ECO:0007669"/>
    <property type="project" value="UniProtKB-EC"/>
</dbReference>
<evidence type="ECO:0000256" key="9">
    <source>
        <dbReference type="ARBA" id="ARBA00023002"/>
    </source>
</evidence>
<evidence type="ECO:0000256" key="6">
    <source>
        <dbReference type="ARBA" id="ARBA00022630"/>
    </source>
</evidence>
<comment type="caution">
    <text evidence="16">The sequence shown here is derived from an EMBL/GenBank/DDBJ whole genome shotgun (WGS) entry which is preliminary data.</text>
</comment>
<evidence type="ECO:0000256" key="7">
    <source>
        <dbReference type="ARBA" id="ARBA00022642"/>
    </source>
</evidence>
<keyword evidence="8" id="KW-0274">FAD</keyword>
<feature type="domain" description="FAD-dependent oxidoreductase 2 FAD-binding" evidence="14">
    <location>
        <begin position="40"/>
        <end position="401"/>
    </location>
</feature>
<organism evidence="16 17">
    <name type="scientific">Arsenicicoccus cauae</name>
    <dbReference type="NCBI Taxonomy" id="2663847"/>
    <lineage>
        <taxon>Bacteria</taxon>
        <taxon>Bacillati</taxon>
        <taxon>Actinomycetota</taxon>
        <taxon>Actinomycetes</taxon>
        <taxon>Micrococcales</taxon>
        <taxon>Intrasporangiaceae</taxon>
        <taxon>Arsenicicoccus</taxon>
    </lineage>
</organism>
<dbReference type="GO" id="GO:0034628">
    <property type="term" value="P:'de novo' NAD+ biosynthetic process from L-aspartate"/>
    <property type="evidence" value="ECO:0007669"/>
    <property type="project" value="TreeGrafter"/>
</dbReference>
<evidence type="ECO:0000259" key="14">
    <source>
        <dbReference type="Pfam" id="PF00890"/>
    </source>
</evidence>
<dbReference type="EMBL" id="WLVL01000040">
    <property type="protein sequence ID" value="MTB72716.1"/>
    <property type="molecule type" value="Genomic_DNA"/>
</dbReference>
<evidence type="ECO:0000313" key="16">
    <source>
        <dbReference type="EMBL" id="MTB72716.1"/>
    </source>
</evidence>